<proteinExistence type="predicted"/>
<gene>
    <name evidence="2" type="ORF">F3Y22_tig00111502pilonHSYRG00038</name>
</gene>
<feature type="domain" description="TRF2/HOY1 PH-like" evidence="1">
    <location>
        <begin position="82"/>
        <end position="200"/>
    </location>
</feature>
<dbReference type="InterPro" id="IPR057939">
    <property type="entry name" value="TRF2_HOY1_PH"/>
</dbReference>
<accession>A0A6A2YJQ4</accession>
<name>A0A6A2YJQ4_HIBSY</name>
<comment type="caution">
    <text evidence="2">The sequence shown here is derived from an EMBL/GenBank/DDBJ whole genome shotgun (WGS) entry which is preliminary data.</text>
</comment>
<dbReference type="EMBL" id="VEPZ02001354">
    <property type="protein sequence ID" value="KAE8677757.1"/>
    <property type="molecule type" value="Genomic_DNA"/>
</dbReference>
<keyword evidence="3" id="KW-1185">Reference proteome</keyword>
<dbReference type="AlphaFoldDB" id="A0A6A2YJQ4"/>
<evidence type="ECO:0000259" key="1">
    <source>
        <dbReference type="Pfam" id="PF24818"/>
    </source>
</evidence>
<reference evidence="2" key="1">
    <citation type="submission" date="2019-09" db="EMBL/GenBank/DDBJ databases">
        <title>Draft genome information of white flower Hibiscus syriacus.</title>
        <authorList>
            <person name="Kim Y.-M."/>
        </authorList>
    </citation>
    <scope>NUCLEOTIDE SEQUENCE [LARGE SCALE GENOMIC DNA]</scope>
    <source>
        <strain evidence="2">YM2019G1</strain>
    </source>
</reference>
<dbReference type="PANTHER" id="PTHR33494:SF5">
    <property type="entry name" value="F10A16.6 PROTEIN"/>
    <property type="match status" value="1"/>
</dbReference>
<dbReference type="Pfam" id="PF24818">
    <property type="entry name" value="PH_TRF2_HOY1"/>
    <property type="match status" value="1"/>
</dbReference>
<evidence type="ECO:0000313" key="2">
    <source>
        <dbReference type="EMBL" id="KAE8677757.1"/>
    </source>
</evidence>
<sequence>MEHGELVSGEGMKESAALVNSSSFTSPVLGLKLSQTTSFLEKVDQLFLQKGYSFNGEEQTSNRSSEPRENVLQHANKLKAENFIISILRIGSWQRVSRNDGDLVGKCYFAKRKLVWEFLENGLKSKIEIQWSDILSLRAVSNEDQPGILELELNQPPVFYHEIDPQPRKHTQWRMVSDFTGGQAPTYRRHYLEFPPGVLDRPLEKLLGYDHRLRFSLDFGGQMHMTPQQQQQLPFPNVPTHYQTYQPAPLSSSMSGMNVRDNSIPNQIRGSSIPSGGVSSTHFQNNYISLEQNQLGGPVPMQLPSNDHHQSMLTGFSNSTEESNLFMQGHLRNNAVGGGQMYAQVMNWSPDNNSFSSSVITADFNHEINNWTHDFNFRQWQ</sequence>
<dbReference type="Proteomes" id="UP000436088">
    <property type="component" value="Unassembled WGS sequence"/>
</dbReference>
<protein>
    <recommendedName>
        <fullName evidence="1">TRF2/HOY1 PH-like domain-containing protein</fullName>
    </recommendedName>
</protein>
<evidence type="ECO:0000313" key="3">
    <source>
        <dbReference type="Proteomes" id="UP000436088"/>
    </source>
</evidence>
<organism evidence="2 3">
    <name type="scientific">Hibiscus syriacus</name>
    <name type="common">Rose of Sharon</name>
    <dbReference type="NCBI Taxonomy" id="106335"/>
    <lineage>
        <taxon>Eukaryota</taxon>
        <taxon>Viridiplantae</taxon>
        <taxon>Streptophyta</taxon>
        <taxon>Embryophyta</taxon>
        <taxon>Tracheophyta</taxon>
        <taxon>Spermatophyta</taxon>
        <taxon>Magnoliopsida</taxon>
        <taxon>eudicotyledons</taxon>
        <taxon>Gunneridae</taxon>
        <taxon>Pentapetalae</taxon>
        <taxon>rosids</taxon>
        <taxon>malvids</taxon>
        <taxon>Malvales</taxon>
        <taxon>Malvaceae</taxon>
        <taxon>Malvoideae</taxon>
        <taxon>Hibiscus</taxon>
    </lineage>
</organism>
<dbReference type="PANTHER" id="PTHR33494">
    <property type="entry name" value="OS02G0793800 PROTEIN"/>
    <property type="match status" value="1"/>
</dbReference>